<evidence type="ECO:0000256" key="5">
    <source>
        <dbReference type="ARBA" id="ARBA00023002"/>
    </source>
</evidence>
<name>A0A835Q266_VANPL</name>
<evidence type="ECO:0000256" key="9">
    <source>
        <dbReference type="RuleBase" id="RU000461"/>
    </source>
</evidence>
<dbReference type="FunFam" id="1.10.630.10:FF:000126">
    <property type="entry name" value="Predicted protein"/>
    <property type="match status" value="1"/>
</dbReference>
<evidence type="ECO:0000256" key="8">
    <source>
        <dbReference type="PIRSR" id="PIRSR602401-1"/>
    </source>
</evidence>
<dbReference type="GO" id="GO:0016705">
    <property type="term" value="F:oxidoreductase activity, acting on paired donors, with incorporation or reduction of molecular oxygen"/>
    <property type="evidence" value="ECO:0007669"/>
    <property type="project" value="InterPro"/>
</dbReference>
<keyword evidence="4 8" id="KW-0479">Metal-binding</keyword>
<keyword evidence="6 8" id="KW-0408">Iron</keyword>
<dbReference type="GO" id="GO:0004497">
    <property type="term" value="F:monooxygenase activity"/>
    <property type="evidence" value="ECO:0007669"/>
    <property type="project" value="UniProtKB-KW"/>
</dbReference>
<dbReference type="Pfam" id="PF00067">
    <property type="entry name" value="p450"/>
    <property type="match status" value="1"/>
</dbReference>
<dbReference type="SUPFAM" id="SSF48264">
    <property type="entry name" value="Cytochrome P450"/>
    <property type="match status" value="2"/>
</dbReference>
<evidence type="ECO:0000256" key="10">
    <source>
        <dbReference type="SAM" id="MobiDB-lite"/>
    </source>
</evidence>
<dbReference type="Gene3D" id="1.10.630.10">
    <property type="entry name" value="Cytochrome P450"/>
    <property type="match status" value="2"/>
</dbReference>
<dbReference type="InterPro" id="IPR001128">
    <property type="entry name" value="Cyt_P450"/>
</dbReference>
<feature type="compositionally biased region" description="Gly residues" evidence="10">
    <location>
        <begin position="532"/>
        <end position="541"/>
    </location>
</feature>
<dbReference type="Proteomes" id="UP000639772">
    <property type="component" value="Chromosome 10"/>
</dbReference>
<sequence>MMKWLLPFLFFLPLLLLLSGRWKKKPPLPPGPRQLPVIGNLNLLKDELMTHRGLDELSKCHGSGGLLYLRFGQLHTLTISTPAMAREVFLLHDVVFANRPASIAISYLSYNRADMAFAHYGPFWRKVRKLSVVKLFSRRRSESWASVRREVSATVLAIAEFSGRVAEVGELVFDLTRRITFSAAFGSRRSDNVRELLDIIQEFSKLFHAFNIGDFFPWLTWLDLGRMNGRLRKARLSLDRFIDKIIDDHIENPKDLNAADEDMVDEMLAFLEELPKHGRPCAAAVNDDDKLRNSLTLTRDNIKAVIMDVMFGGVETVASAIEWTMSELMRNPEEMKKVQSELEAVVGLHRRVEEGDVEQLIYLKCVIKENLRLHPPIPLPVHETAEECVLGGYTVPARTRVNFNLWAIGRDATAWKDAEVFRPSRFLPGIGDSAEVDFMGGFFEYIPFGAGRRSCPGMQLGLYAVELALAELLHCFSWKLPGTMKPSELSMDDVFGLTAPRAERLKAVPTPRLSCPVDAVGADEKSGRDGEGTVGAGCGGGAPPPGRGGNSYLKCVIKENFRLHPPIPLPVHETAEECVFGDVSYLQNVGRNGVEGCGGVSSLALPSRNWRQCAEVDFKGGFFEYIPFGAVRRSCPGMQLCLYAVELALAAALLLVEAAR</sequence>
<dbReference type="InterPro" id="IPR053062">
    <property type="entry name" value="CYP450_84A"/>
</dbReference>
<feature type="region of interest" description="Disordered" evidence="10">
    <location>
        <begin position="519"/>
        <end position="542"/>
    </location>
</feature>
<evidence type="ECO:0000256" key="2">
    <source>
        <dbReference type="ARBA" id="ARBA00010617"/>
    </source>
</evidence>
<comment type="similarity">
    <text evidence="2 9">Belongs to the cytochrome P450 family.</text>
</comment>
<organism evidence="12 13">
    <name type="scientific">Vanilla planifolia</name>
    <name type="common">Vanilla</name>
    <dbReference type="NCBI Taxonomy" id="51239"/>
    <lineage>
        <taxon>Eukaryota</taxon>
        <taxon>Viridiplantae</taxon>
        <taxon>Streptophyta</taxon>
        <taxon>Embryophyta</taxon>
        <taxon>Tracheophyta</taxon>
        <taxon>Spermatophyta</taxon>
        <taxon>Magnoliopsida</taxon>
        <taxon>Liliopsida</taxon>
        <taxon>Asparagales</taxon>
        <taxon>Orchidaceae</taxon>
        <taxon>Vanilloideae</taxon>
        <taxon>Vanilleae</taxon>
        <taxon>Vanilla</taxon>
    </lineage>
</organism>
<accession>A0A835Q266</accession>
<comment type="cofactor">
    <cofactor evidence="1 8">
        <name>heme</name>
        <dbReference type="ChEBI" id="CHEBI:30413"/>
    </cofactor>
</comment>
<dbReference type="InterPro" id="IPR017972">
    <property type="entry name" value="Cyt_P450_CS"/>
</dbReference>
<dbReference type="GO" id="GO:0020037">
    <property type="term" value="F:heme binding"/>
    <property type="evidence" value="ECO:0007669"/>
    <property type="project" value="InterPro"/>
</dbReference>
<gene>
    <name evidence="12" type="ORF">HPP92_019035</name>
</gene>
<dbReference type="OrthoDB" id="2789670at2759"/>
<feature type="binding site" description="axial binding residue" evidence="8">
    <location>
        <position position="455"/>
    </location>
    <ligand>
        <name>heme</name>
        <dbReference type="ChEBI" id="CHEBI:30413"/>
    </ligand>
    <ligandPart>
        <name>Fe</name>
        <dbReference type="ChEBI" id="CHEBI:18248"/>
    </ligandPart>
</feature>
<keyword evidence="3 8" id="KW-0349">Heme</keyword>
<evidence type="ECO:0000313" key="13">
    <source>
        <dbReference type="Proteomes" id="UP000639772"/>
    </source>
</evidence>
<keyword evidence="5 9" id="KW-0560">Oxidoreductase</keyword>
<dbReference type="PRINTS" id="PR00463">
    <property type="entry name" value="EP450I"/>
</dbReference>
<dbReference type="EMBL" id="JADCNM010000010">
    <property type="protein sequence ID" value="KAG0464871.1"/>
    <property type="molecule type" value="Genomic_DNA"/>
</dbReference>
<keyword evidence="11" id="KW-0732">Signal</keyword>
<evidence type="ECO:0000256" key="1">
    <source>
        <dbReference type="ARBA" id="ARBA00001971"/>
    </source>
</evidence>
<feature type="chain" id="PRO_5033003951" description="Cytochrome P450 84A1" evidence="11">
    <location>
        <begin position="21"/>
        <end position="660"/>
    </location>
</feature>
<dbReference type="PRINTS" id="PR00385">
    <property type="entry name" value="P450"/>
</dbReference>
<dbReference type="InterPro" id="IPR036396">
    <property type="entry name" value="Cyt_P450_sf"/>
</dbReference>
<dbReference type="InterPro" id="IPR002401">
    <property type="entry name" value="Cyt_P450_E_grp-I"/>
</dbReference>
<dbReference type="AlphaFoldDB" id="A0A835Q266"/>
<proteinExistence type="inferred from homology"/>
<evidence type="ECO:0000256" key="11">
    <source>
        <dbReference type="SAM" id="SignalP"/>
    </source>
</evidence>
<protein>
    <recommendedName>
        <fullName evidence="14">Cytochrome P450 84A1</fullName>
    </recommendedName>
</protein>
<evidence type="ECO:0008006" key="14">
    <source>
        <dbReference type="Google" id="ProtNLM"/>
    </source>
</evidence>
<evidence type="ECO:0000313" key="12">
    <source>
        <dbReference type="EMBL" id="KAG0464871.1"/>
    </source>
</evidence>
<feature type="compositionally biased region" description="Basic and acidic residues" evidence="10">
    <location>
        <begin position="522"/>
        <end position="531"/>
    </location>
</feature>
<evidence type="ECO:0000256" key="6">
    <source>
        <dbReference type="ARBA" id="ARBA00023004"/>
    </source>
</evidence>
<feature type="signal peptide" evidence="11">
    <location>
        <begin position="1"/>
        <end position="20"/>
    </location>
</feature>
<dbReference type="GO" id="GO:0005506">
    <property type="term" value="F:iron ion binding"/>
    <property type="evidence" value="ECO:0007669"/>
    <property type="project" value="InterPro"/>
</dbReference>
<dbReference type="PANTHER" id="PTHR47945">
    <property type="entry name" value="CYTOCHROME P450 84A1-RELATED"/>
    <property type="match status" value="1"/>
</dbReference>
<dbReference type="PROSITE" id="PS00086">
    <property type="entry name" value="CYTOCHROME_P450"/>
    <property type="match status" value="1"/>
</dbReference>
<evidence type="ECO:0000256" key="7">
    <source>
        <dbReference type="ARBA" id="ARBA00023033"/>
    </source>
</evidence>
<evidence type="ECO:0000256" key="3">
    <source>
        <dbReference type="ARBA" id="ARBA00022617"/>
    </source>
</evidence>
<evidence type="ECO:0000256" key="4">
    <source>
        <dbReference type="ARBA" id="ARBA00022723"/>
    </source>
</evidence>
<dbReference type="CDD" id="cd11072">
    <property type="entry name" value="CYP71-like"/>
    <property type="match status" value="1"/>
</dbReference>
<dbReference type="PANTHER" id="PTHR47945:SF5">
    <property type="entry name" value="CYTOCHROME P450 84A1-RELATED"/>
    <property type="match status" value="1"/>
</dbReference>
<keyword evidence="7 9" id="KW-0503">Monooxygenase</keyword>
<comment type="caution">
    <text evidence="12">The sequence shown here is derived from an EMBL/GenBank/DDBJ whole genome shotgun (WGS) entry which is preliminary data.</text>
</comment>
<reference evidence="12 13" key="1">
    <citation type="journal article" date="2020" name="Nat. Food">
        <title>A phased Vanilla planifolia genome enables genetic improvement of flavour and production.</title>
        <authorList>
            <person name="Hasing T."/>
            <person name="Tang H."/>
            <person name="Brym M."/>
            <person name="Khazi F."/>
            <person name="Huang T."/>
            <person name="Chambers A.H."/>
        </authorList>
    </citation>
    <scope>NUCLEOTIDE SEQUENCE [LARGE SCALE GENOMIC DNA]</scope>
    <source>
        <tissue evidence="12">Leaf</tissue>
    </source>
</reference>